<sequence length="79" mass="8745">MAPMGRRLQKEKNLSSDPLGQQSIAASVTRPQVVKIKTSRSQIPVPIARARKGKSLKTQNENITKAYGAETSKREELIK</sequence>
<feature type="compositionally biased region" description="Polar residues" evidence="1">
    <location>
        <begin position="15"/>
        <end position="26"/>
    </location>
</feature>
<keyword evidence="3" id="KW-1185">Reference proteome</keyword>
<evidence type="ECO:0000313" key="2">
    <source>
        <dbReference type="EMBL" id="CAG9573312.1"/>
    </source>
</evidence>
<proteinExistence type="predicted"/>
<reference evidence="2" key="1">
    <citation type="submission" date="2021-09" db="EMBL/GenBank/DDBJ databases">
        <authorList>
            <person name="Martin H S."/>
        </authorList>
    </citation>
    <scope>NUCLEOTIDE SEQUENCE</scope>
</reference>
<name>A0A8J2QYK1_9NEOP</name>
<feature type="region of interest" description="Disordered" evidence="1">
    <location>
        <begin position="1"/>
        <end position="26"/>
    </location>
</feature>
<gene>
    <name evidence="2" type="ORF">DCHRY22_LOCUS10391</name>
</gene>
<organism evidence="2 3">
    <name type="scientific">Danaus chrysippus</name>
    <name type="common">African queen</name>
    <dbReference type="NCBI Taxonomy" id="151541"/>
    <lineage>
        <taxon>Eukaryota</taxon>
        <taxon>Metazoa</taxon>
        <taxon>Ecdysozoa</taxon>
        <taxon>Arthropoda</taxon>
        <taxon>Hexapoda</taxon>
        <taxon>Insecta</taxon>
        <taxon>Pterygota</taxon>
        <taxon>Neoptera</taxon>
        <taxon>Endopterygota</taxon>
        <taxon>Lepidoptera</taxon>
        <taxon>Glossata</taxon>
        <taxon>Ditrysia</taxon>
        <taxon>Papilionoidea</taxon>
        <taxon>Nymphalidae</taxon>
        <taxon>Danainae</taxon>
        <taxon>Danaini</taxon>
        <taxon>Danaina</taxon>
        <taxon>Danaus</taxon>
        <taxon>Anosia</taxon>
    </lineage>
</organism>
<evidence type="ECO:0000313" key="3">
    <source>
        <dbReference type="Proteomes" id="UP000789524"/>
    </source>
</evidence>
<evidence type="ECO:0000256" key="1">
    <source>
        <dbReference type="SAM" id="MobiDB-lite"/>
    </source>
</evidence>
<dbReference type="AlphaFoldDB" id="A0A8J2QYK1"/>
<comment type="caution">
    <text evidence="2">The sequence shown here is derived from an EMBL/GenBank/DDBJ whole genome shotgun (WGS) entry which is preliminary data.</text>
</comment>
<dbReference type="EMBL" id="CAKASE010000070">
    <property type="protein sequence ID" value="CAG9573312.1"/>
    <property type="molecule type" value="Genomic_DNA"/>
</dbReference>
<protein>
    <submittedName>
        <fullName evidence="2">(African queen) hypothetical protein</fullName>
    </submittedName>
</protein>
<accession>A0A8J2QYK1</accession>
<dbReference type="Proteomes" id="UP000789524">
    <property type="component" value="Unassembled WGS sequence"/>
</dbReference>